<keyword evidence="2" id="KW-1185">Reference proteome</keyword>
<proteinExistence type="predicted"/>
<name>A0A2D0N4C2_FLAN2</name>
<protein>
    <submittedName>
        <fullName evidence="1">Uncharacterized protein</fullName>
    </submittedName>
</protein>
<reference evidence="1 2" key="1">
    <citation type="submission" date="2017-10" db="EMBL/GenBank/DDBJ databases">
        <title>The draft genome sequence of Lewinella nigricans NBRC 102662.</title>
        <authorList>
            <person name="Wang K."/>
        </authorList>
    </citation>
    <scope>NUCLEOTIDE SEQUENCE [LARGE SCALE GENOMIC DNA]</scope>
    <source>
        <strain evidence="1 2">NBRC 102662</strain>
    </source>
</reference>
<dbReference type="Proteomes" id="UP000223913">
    <property type="component" value="Unassembled WGS sequence"/>
</dbReference>
<dbReference type="AlphaFoldDB" id="A0A2D0N4C2"/>
<evidence type="ECO:0000313" key="1">
    <source>
        <dbReference type="EMBL" id="PHN03226.1"/>
    </source>
</evidence>
<gene>
    <name evidence="1" type="ORF">CRP01_27925</name>
</gene>
<organism evidence="1 2">
    <name type="scientific">Flavilitoribacter nigricans (strain ATCC 23147 / DSM 23189 / NBRC 102662 / NCIMB 1420 / SS-2)</name>
    <name type="common">Lewinella nigricans</name>
    <dbReference type="NCBI Taxonomy" id="1122177"/>
    <lineage>
        <taxon>Bacteria</taxon>
        <taxon>Pseudomonadati</taxon>
        <taxon>Bacteroidota</taxon>
        <taxon>Saprospiria</taxon>
        <taxon>Saprospirales</taxon>
        <taxon>Lewinellaceae</taxon>
        <taxon>Flavilitoribacter</taxon>
    </lineage>
</organism>
<sequence>MKGHRPGFGRWTHPIGASTGIVLQQYPESEVPIGVLCFLPIDQKTECGAAQLGIPEKNVSFEDLCPEMVLSVSGKQEMPVLINKDFNALHTERDVQF</sequence>
<comment type="caution">
    <text evidence="1">The sequence shown here is derived from an EMBL/GenBank/DDBJ whole genome shotgun (WGS) entry which is preliminary data.</text>
</comment>
<accession>A0A2D0N4C2</accession>
<evidence type="ECO:0000313" key="2">
    <source>
        <dbReference type="Proteomes" id="UP000223913"/>
    </source>
</evidence>
<dbReference type="EMBL" id="PDUD01000033">
    <property type="protein sequence ID" value="PHN03226.1"/>
    <property type="molecule type" value="Genomic_DNA"/>
</dbReference>